<dbReference type="Pfam" id="PF04727">
    <property type="entry name" value="ELMO_CED12"/>
    <property type="match status" value="1"/>
</dbReference>
<dbReference type="AlphaFoldDB" id="A0A8J2J4E0"/>
<gene>
    <name evidence="2" type="ORF">AFUS01_LOCUS3736</name>
</gene>
<evidence type="ECO:0000313" key="2">
    <source>
        <dbReference type="EMBL" id="CAG7693056.1"/>
    </source>
</evidence>
<dbReference type="OrthoDB" id="67155at2759"/>
<proteinExistence type="predicted"/>
<evidence type="ECO:0000313" key="3">
    <source>
        <dbReference type="Proteomes" id="UP000708208"/>
    </source>
</evidence>
<dbReference type="InterPro" id="IPR050868">
    <property type="entry name" value="ELMO_domain-containing"/>
</dbReference>
<reference evidence="2" key="1">
    <citation type="submission" date="2021-06" db="EMBL/GenBank/DDBJ databases">
        <authorList>
            <person name="Hodson N. C."/>
            <person name="Mongue J. A."/>
            <person name="Jaron S. K."/>
        </authorList>
    </citation>
    <scope>NUCLEOTIDE SEQUENCE</scope>
</reference>
<dbReference type="InterPro" id="IPR006816">
    <property type="entry name" value="ELMO_dom"/>
</dbReference>
<dbReference type="PANTHER" id="PTHR12771:SF51">
    <property type="entry name" value="LD01482P"/>
    <property type="match status" value="1"/>
</dbReference>
<comment type="caution">
    <text evidence="2">The sequence shown here is derived from an EMBL/GenBank/DDBJ whole genome shotgun (WGS) entry which is preliminary data.</text>
</comment>
<dbReference type="Proteomes" id="UP000708208">
    <property type="component" value="Unassembled WGS sequence"/>
</dbReference>
<evidence type="ECO:0000259" key="1">
    <source>
        <dbReference type="PROSITE" id="PS51335"/>
    </source>
</evidence>
<feature type="domain" description="ELMO" evidence="1">
    <location>
        <begin position="112"/>
        <end position="284"/>
    </location>
</feature>
<sequence length="298" mass="35071">MQRIAYGELKGYLRIQGIETSLRSSKLLTIQELVRRLDANSVISNFALGKYRNALIVNATRTVVRAKKIKESSHHAFVDCLNEAIETIWTVKALTCLVSNTRLIKYEGDNILHEQMLLEIWDGLMEPEKLSGIYTRQWQIIGFQGMHPETDFRGAGLLSLECFHYLVMTYRDQSKQLLSHSQHPQYDYPLACVLIDMTFFCYQLLSDGKANTHFYNRCTAFRALNRELYEDLQDWQIDMRNIFYDFVAAVLIEFDQFWITSHPRDILDYGKVKKDFHEHVFERLSQPDCFFHVKYQQI</sequence>
<dbReference type="PROSITE" id="PS51335">
    <property type="entry name" value="ELMO"/>
    <property type="match status" value="1"/>
</dbReference>
<name>A0A8J2J4E0_9HEXA</name>
<accession>A0A8J2J4E0</accession>
<dbReference type="PANTHER" id="PTHR12771">
    <property type="entry name" value="ENGULFMENT AND CELL MOTILITY"/>
    <property type="match status" value="1"/>
</dbReference>
<dbReference type="EMBL" id="CAJVCH010022576">
    <property type="protein sequence ID" value="CAG7693056.1"/>
    <property type="molecule type" value="Genomic_DNA"/>
</dbReference>
<protein>
    <recommendedName>
        <fullName evidence="1">ELMO domain-containing protein</fullName>
    </recommendedName>
</protein>
<keyword evidence="3" id="KW-1185">Reference proteome</keyword>
<dbReference type="GO" id="GO:0005096">
    <property type="term" value="F:GTPase activator activity"/>
    <property type="evidence" value="ECO:0007669"/>
    <property type="project" value="TreeGrafter"/>
</dbReference>
<organism evidence="2 3">
    <name type="scientific">Allacma fusca</name>
    <dbReference type="NCBI Taxonomy" id="39272"/>
    <lineage>
        <taxon>Eukaryota</taxon>
        <taxon>Metazoa</taxon>
        <taxon>Ecdysozoa</taxon>
        <taxon>Arthropoda</taxon>
        <taxon>Hexapoda</taxon>
        <taxon>Collembola</taxon>
        <taxon>Symphypleona</taxon>
        <taxon>Sminthuridae</taxon>
        <taxon>Allacma</taxon>
    </lineage>
</organism>